<dbReference type="PANTHER" id="PTHR40446">
    <property type="entry name" value="N-ACETYLGLUCOSAMINE-1-PHOSPHODIESTER ALPHA-N-ACETYLGLUCOSAMINIDASE"/>
    <property type="match status" value="1"/>
</dbReference>
<reference evidence="1 2" key="1">
    <citation type="submission" date="2015-12" db="EMBL/GenBank/DDBJ databases">
        <title>Genome sequence of Aneurinibacillus soli.</title>
        <authorList>
            <person name="Lee J.S."/>
            <person name="Lee K.C."/>
            <person name="Kim K.K."/>
            <person name="Lee B.W."/>
        </authorList>
    </citation>
    <scope>NUCLEOTIDE SEQUENCE [LARGE SCALE GENOMIC DNA]</scope>
    <source>
        <strain evidence="1 2">CB4</strain>
    </source>
</reference>
<keyword evidence="1" id="KW-0378">Hydrolase</keyword>
<dbReference type="InterPro" id="IPR018711">
    <property type="entry name" value="NAGPA"/>
</dbReference>
<protein>
    <submittedName>
        <fullName evidence="1">Endo-1,4-beta-xylanase A</fullName>
        <ecNumber evidence="1">3.2.1.8</ecNumber>
    </submittedName>
</protein>
<dbReference type="GO" id="GO:0031176">
    <property type="term" value="F:endo-1,4-beta-xylanase activity"/>
    <property type="evidence" value="ECO:0007669"/>
    <property type="project" value="UniProtKB-EC"/>
</dbReference>
<organism evidence="1 2">
    <name type="scientific">Aneurinibacillus soli</name>
    <dbReference type="NCBI Taxonomy" id="1500254"/>
    <lineage>
        <taxon>Bacteria</taxon>
        <taxon>Bacillati</taxon>
        <taxon>Bacillota</taxon>
        <taxon>Bacilli</taxon>
        <taxon>Bacillales</taxon>
        <taxon>Paenibacillaceae</taxon>
        <taxon>Aneurinibacillus group</taxon>
        <taxon>Aneurinibacillus</taxon>
    </lineage>
</organism>
<dbReference type="GO" id="GO:0045493">
    <property type="term" value="P:xylan catabolic process"/>
    <property type="evidence" value="ECO:0007669"/>
    <property type="project" value="UniProtKB-KW"/>
</dbReference>
<dbReference type="InterPro" id="IPR001119">
    <property type="entry name" value="SLH_dom"/>
</dbReference>
<keyword evidence="1" id="KW-0858">Xylan degradation</keyword>
<accession>A0A0U5B664</accession>
<evidence type="ECO:0000313" key="2">
    <source>
        <dbReference type="Proteomes" id="UP000217696"/>
    </source>
</evidence>
<dbReference type="PROSITE" id="PS51272">
    <property type="entry name" value="SLH"/>
    <property type="match status" value="3"/>
</dbReference>
<dbReference type="PANTHER" id="PTHR40446:SF2">
    <property type="entry name" value="N-ACETYLGLUCOSAMINE-1-PHOSPHODIESTER ALPHA-N-ACETYLGLUCOSAMINIDASE"/>
    <property type="match status" value="1"/>
</dbReference>
<dbReference type="Proteomes" id="UP000217696">
    <property type="component" value="Chromosome"/>
</dbReference>
<dbReference type="EMBL" id="AP017312">
    <property type="protein sequence ID" value="BAU26460.1"/>
    <property type="molecule type" value="Genomic_DNA"/>
</dbReference>
<dbReference type="Pfam" id="PF00395">
    <property type="entry name" value="SLH"/>
    <property type="match status" value="3"/>
</dbReference>
<dbReference type="Pfam" id="PF09992">
    <property type="entry name" value="NAGPA"/>
    <property type="match status" value="1"/>
</dbReference>
<gene>
    <name evidence="1" type="primary">xynA1_2</name>
    <name evidence="1" type="ORF">CB4_00587</name>
</gene>
<dbReference type="KEGG" id="asoc:CB4_00587"/>
<keyword evidence="2" id="KW-1185">Reference proteome</keyword>
<keyword evidence="1" id="KW-0119">Carbohydrate metabolism</keyword>
<proteinExistence type="predicted"/>
<keyword evidence="1" id="KW-0326">Glycosidase</keyword>
<dbReference type="AlphaFoldDB" id="A0A0U5B664"/>
<name>A0A0U5B664_9BACL</name>
<dbReference type="Gene3D" id="2.60.120.260">
    <property type="entry name" value="Galactose-binding domain-like"/>
    <property type="match status" value="1"/>
</dbReference>
<dbReference type="EC" id="3.2.1.8" evidence="1"/>
<evidence type="ECO:0000313" key="1">
    <source>
        <dbReference type="EMBL" id="BAU26460.1"/>
    </source>
</evidence>
<sequence>MGNRIRRVIGLVFALTMIMALQLPSVGQAADMSLQKLSESIIGEGTVLQKYKLVSGGRSSIVYVTRADLNNQYVKVGPVYGTNGQVTVRQNVKKMADEKGAIAAINADFFRMDRKGAPFGIVLDEGKLVSSMGKINSWYSFGLLSDKTAIMSHLGFTGTVQAQDGTTGVIQGVNKEEYNPTNDKSHLDKINLYTRDFGPTSLGAIKGYDDAVEILVVDDMVKDMRVGNPTGYTIPTGGYVLWGHGAGKQYLMQHFQVGDPVTVTLQTTTDIPLDGRTLTSAVGGHVVLVKNGQALTNIPSDYISGYQPRSAFGISQDGKTVYMVAVEGSSASKGITLDEMAQLLKQLGAYNAANFDGGGSTTMVARQLGNTQTTLLNTPKGGSMRAVPTGLAIFNTAPAGEFSNFFFTNDTKTVMGKATPITVKAYDTHYQPFALDPSLMTWTANPADGTFTKNVFTPKRSGSIVITGQYGNVKKNLTLTVASLDVADMIVSPGSLGLRPNDQANVTVTLKAKNGQTYTASPDMVKLSLTPGLGVVNGLTVTAGSENKSGELVVTYKNIVRKIPVTVGTTWSLWSHLDTTTGLTYTAVPAAVSADGSFRLSTEGEPAQSGKSLRLDYNLTNSSNIDMRFAYGRFAPTIALPGKPLGMKIWVKGDASNHWLRAEVQDANGKIYYVDLAKPVNWSDWKEVEGRFPTGMAYPVSLRSLYIVDEEDSTLEPKGTLYFDDLSLEQPGGGSSVGVTPPPPPPAPSVGGFTDIAGHWAQDTLLAMYNKGIVSGVTQTTMGPELPVTRGQFVTFMDRAFGWTKTGEAQAASFTDKIPAYAKSSVNAAVAKKIVTGFPDGTFQADKPISRAEMAVIMHNALKQGYGKSDGTAKEKAAYKDEDAVPSYAKESVRILSELGYLSGGDDGRFGPTRTATRAEALVVIKRLLDNM</sequence>
<dbReference type="RefSeq" id="WP_172890759.1">
    <property type="nucleotide sequence ID" value="NZ_QJSZ01000008.1"/>
</dbReference>
<keyword evidence="1" id="KW-0624">Polysaccharide degradation</keyword>